<evidence type="ECO:0000256" key="7">
    <source>
        <dbReference type="RuleBase" id="RU079119"/>
    </source>
</evidence>
<evidence type="ECO:0000256" key="2">
    <source>
        <dbReference type="ARBA" id="ARBA00022679"/>
    </source>
</evidence>
<comment type="subcellular location">
    <subcellularLocation>
        <location evidence="1">Membrane</location>
        <topology evidence="1">Multi-pass membrane protein</topology>
    </subcellularLocation>
</comment>
<feature type="transmembrane region" description="Helical" evidence="7">
    <location>
        <begin position="73"/>
        <end position="100"/>
    </location>
</feature>
<evidence type="ECO:0000313" key="9">
    <source>
        <dbReference type="EMBL" id="PXF47298.1"/>
    </source>
</evidence>
<dbReference type="AlphaFoldDB" id="A0A2V3IYS8"/>
<feature type="domain" description="Palmitoyltransferase DHHC" evidence="8">
    <location>
        <begin position="2"/>
        <end position="116"/>
    </location>
</feature>
<accession>A0A2V3IYS8</accession>
<evidence type="ECO:0000259" key="8">
    <source>
        <dbReference type="Pfam" id="PF01529"/>
    </source>
</evidence>
<organism evidence="9 10">
    <name type="scientific">Gracilariopsis chorda</name>
    <dbReference type="NCBI Taxonomy" id="448386"/>
    <lineage>
        <taxon>Eukaryota</taxon>
        <taxon>Rhodophyta</taxon>
        <taxon>Florideophyceae</taxon>
        <taxon>Rhodymeniophycidae</taxon>
        <taxon>Gracilariales</taxon>
        <taxon>Gracilariaceae</taxon>
        <taxon>Gracilariopsis</taxon>
    </lineage>
</organism>
<keyword evidence="3 7" id="KW-0812">Transmembrane</keyword>
<dbReference type="STRING" id="448386.A0A2V3IYS8"/>
<evidence type="ECO:0000256" key="6">
    <source>
        <dbReference type="ARBA" id="ARBA00023315"/>
    </source>
</evidence>
<evidence type="ECO:0000256" key="4">
    <source>
        <dbReference type="ARBA" id="ARBA00022989"/>
    </source>
</evidence>
<dbReference type="OrthoDB" id="5812at2759"/>
<comment type="caution">
    <text evidence="9">The sequence shown here is derived from an EMBL/GenBank/DDBJ whole genome shotgun (WGS) entry which is preliminary data.</text>
</comment>
<dbReference type="EMBL" id="NBIV01000026">
    <property type="protein sequence ID" value="PXF47298.1"/>
    <property type="molecule type" value="Genomic_DNA"/>
</dbReference>
<evidence type="ECO:0000256" key="3">
    <source>
        <dbReference type="ARBA" id="ARBA00022692"/>
    </source>
</evidence>
<comment type="catalytic activity">
    <reaction evidence="7">
        <text>L-cysteinyl-[protein] + hexadecanoyl-CoA = S-hexadecanoyl-L-cysteinyl-[protein] + CoA</text>
        <dbReference type="Rhea" id="RHEA:36683"/>
        <dbReference type="Rhea" id="RHEA-COMP:10131"/>
        <dbReference type="Rhea" id="RHEA-COMP:11032"/>
        <dbReference type="ChEBI" id="CHEBI:29950"/>
        <dbReference type="ChEBI" id="CHEBI:57287"/>
        <dbReference type="ChEBI" id="CHEBI:57379"/>
        <dbReference type="ChEBI" id="CHEBI:74151"/>
        <dbReference type="EC" id="2.3.1.225"/>
    </reaction>
</comment>
<protein>
    <recommendedName>
        <fullName evidence="7">Palmitoyltransferase</fullName>
        <ecNumber evidence="7">2.3.1.225</ecNumber>
    </recommendedName>
</protein>
<dbReference type="PROSITE" id="PS50216">
    <property type="entry name" value="DHHC"/>
    <property type="match status" value="1"/>
</dbReference>
<name>A0A2V3IYS8_9FLOR</name>
<evidence type="ECO:0000256" key="1">
    <source>
        <dbReference type="ARBA" id="ARBA00004141"/>
    </source>
</evidence>
<dbReference type="PANTHER" id="PTHR12246">
    <property type="entry name" value="PALMITOYLTRANSFERASE ZDHHC16"/>
    <property type="match status" value="1"/>
</dbReference>
<gene>
    <name evidence="9" type="ORF">BWQ96_02911</name>
</gene>
<dbReference type="InterPro" id="IPR039859">
    <property type="entry name" value="PFA4/ZDH16/20/ERF2-like"/>
</dbReference>
<feature type="transmembrane region" description="Helical" evidence="7">
    <location>
        <begin position="38"/>
        <end position="61"/>
    </location>
</feature>
<dbReference type="GO" id="GO:0019706">
    <property type="term" value="F:protein-cysteine S-palmitoyltransferase activity"/>
    <property type="evidence" value="ECO:0007669"/>
    <property type="project" value="UniProtKB-EC"/>
</dbReference>
<keyword evidence="5 7" id="KW-0472">Membrane</keyword>
<comment type="similarity">
    <text evidence="7">Belongs to the DHHC palmitoyltransferase family.</text>
</comment>
<keyword evidence="6 7" id="KW-0012">Acyltransferase</keyword>
<keyword evidence="2 7" id="KW-0808">Transferase</keyword>
<keyword evidence="4 7" id="KW-1133">Transmembrane helix</keyword>
<comment type="domain">
    <text evidence="7">The DHHC domain is required for palmitoyltransferase activity.</text>
</comment>
<reference evidence="9 10" key="1">
    <citation type="journal article" date="2018" name="Mol. Biol. Evol.">
        <title>Analysis of the draft genome of the red seaweed Gracilariopsis chorda provides insights into genome size evolution in Rhodophyta.</title>
        <authorList>
            <person name="Lee J."/>
            <person name="Yang E.C."/>
            <person name="Graf L."/>
            <person name="Yang J.H."/>
            <person name="Qiu H."/>
            <person name="Zel Zion U."/>
            <person name="Chan C.X."/>
            <person name="Stephens T.G."/>
            <person name="Weber A.P.M."/>
            <person name="Boo G.H."/>
            <person name="Boo S.M."/>
            <person name="Kim K.M."/>
            <person name="Shin Y."/>
            <person name="Jung M."/>
            <person name="Lee S.J."/>
            <person name="Yim H.S."/>
            <person name="Lee J.H."/>
            <person name="Bhattacharya D."/>
            <person name="Yoon H.S."/>
        </authorList>
    </citation>
    <scope>NUCLEOTIDE SEQUENCE [LARGE SCALE GENOMIC DNA]</scope>
    <source>
        <strain evidence="9 10">SKKU-2015</strain>
        <tissue evidence="9">Whole body</tissue>
    </source>
</reference>
<dbReference type="Pfam" id="PF01529">
    <property type="entry name" value="DHHC"/>
    <property type="match status" value="1"/>
</dbReference>
<keyword evidence="10" id="KW-1185">Reference proteome</keyword>
<proteinExistence type="inferred from homology"/>
<dbReference type="InterPro" id="IPR001594">
    <property type="entry name" value="Palmitoyltrfase_DHHC"/>
</dbReference>
<dbReference type="GO" id="GO:0016020">
    <property type="term" value="C:membrane"/>
    <property type="evidence" value="ECO:0007669"/>
    <property type="project" value="UniProtKB-SubCell"/>
</dbReference>
<evidence type="ECO:0000256" key="5">
    <source>
        <dbReference type="ARBA" id="ARBA00023136"/>
    </source>
</evidence>
<dbReference type="Proteomes" id="UP000247409">
    <property type="component" value="Unassembled WGS sequence"/>
</dbReference>
<evidence type="ECO:0000313" key="10">
    <source>
        <dbReference type="Proteomes" id="UP000247409"/>
    </source>
</evidence>
<dbReference type="EC" id="2.3.1.225" evidence="7"/>
<sequence length="162" mass="18303">MPKPERVHHCSTCDACVLRFDHHCPWLAVCVGLNNSKFFLQFLLFSMISCLFTALLQLRFLLNLPSRLSQQALIFVAVVAPLCLSLSVVCFAATLTLFTWNLWLALRNRTALEHLKLSNGQHAPCYNVGTLSNLRHLLGWNPCLWLVPVHQSRCPPPATKPQ</sequence>